<feature type="transmembrane region" description="Helical" evidence="9">
    <location>
        <begin position="20"/>
        <end position="49"/>
    </location>
</feature>
<reference evidence="11 12" key="2">
    <citation type="journal article" date="2018" name="J. Invertebr. Pathol.">
        <title>'Candidatus Aquirickettsiella gammari' (Gammaproteobacteria: Legionellales: Coxiellaceae): A bacterial pathogen of the freshwater crustacean Gammarus fossarum (Malacostraca: Amphipoda).</title>
        <authorList>
            <person name="Bojko J."/>
            <person name="Dunn A.M."/>
            <person name="Stebbing P.D."/>
            <person name="van Aerle R."/>
            <person name="Bacela-Spychalska K."/>
            <person name="Bean T.P."/>
            <person name="Urrutia A."/>
            <person name="Stentiford G.D."/>
        </authorList>
    </citation>
    <scope>NUCLEOTIDE SEQUENCE [LARGE SCALE GENOMIC DNA]</scope>
    <source>
        <strain evidence="11">RA15029</strain>
    </source>
</reference>
<keyword evidence="6 9" id="KW-1133">Transmembrane helix</keyword>
<evidence type="ECO:0000256" key="8">
    <source>
        <dbReference type="ARBA" id="ARBA00023315"/>
    </source>
</evidence>
<comment type="caution">
    <text evidence="11">The sequence shown here is derived from an EMBL/GenBank/DDBJ whole genome shotgun (WGS) entry which is preliminary data.</text>
</comment>
<comment type="catalytic activity">
    <reaction evidence="9">
        <text>N-terminal S-1,2-diacyl-sn-glyceryl-L-cysteinyl-[lipoprotein] + a glycerophospholipid = N-acyl-S-1,2-diacyl-sn-glyceryl-L-cysteinyl-[lipoprotein] + a 2-acyl-sn-glycero-3-phospholipid + H(+)</text>
        <dbReference type="Rhea" id="RHEA:48228"/>
        <dbReference type="Rhea" id="RHEA-COMP:14681"/>
        <dbReference type="Rhea" id="RHEA-COMP:14684"/>
        <dbReference type="ChEBI" id="CHEBI:15378"/>
        <dbReference type="ChEBI" id="CHEBI:136912"/>
        <dbReference type="ChEBI" id="CHEBI:140656"/>
        <dbReference type="ChEBI" id="CHEBI:140657"/>
        <dbReference type="ChEBI" id="CHEBI:140660"/>
        <dbReference type="EC" id="2.3.1.269"/>
    </reaction>
</comment>
<evidence type="ECO:0000256" key="2">
    <source>
        <dbReference type="ARBA" id="ARBA00010065"/>
    </source>
</evidence>
<dbReference type="PANTHER" id="PTHR38686:SF1">
    <property type="entry name" value="APOLIPOPROTEIN N-ACYLTRANSFERASE"/>
    <property type="match status" value="1"/>
</dbReference>
<evidence type="ECO:0000256" key="9">
    <source>
        <dbReference type="HAMAP-Rule" id="MF_01148"/>
    </source>
</evidence>
<dbReference type="PANTHER" id="PTHR38686">
    <property type="entry name" value="APOLIPOPROTEIN N-ACYLTRANSFERASE"/>
    <property type="match status" value="1"/>
</dbReference>
<keyword evidence="12" id="KW-1185">Reference proteome</keyword>
<keyword evidence="5 9" id="KW-0812">Transmembrane</keyword>
<evidence type="ECO:0000256" key="4">
    <source>
        <dbReference type="ARBA" id="ARBA00022679"/>
    </source>
</evidence>
<evidence type="ECO:0000256" key="7">
    <source>
        <dbReference type="ARBA" id="ARBA00023136"/>
    </source>
</evidence>
<dbReference type="Gene3D" id="3.60.110.10">
    <property type="entry name" value="Carbon-nitrogen hydrolase"/>
    <property type="match status" value="1"/>
</dbReference>
<dbReference type="NCBIfam" id="TIGR00546">
    <property type="entry name" value="lnt"/>
    <property type="match status" value="1"/>
</dbReference>
<dbReference type="UniPathway" id="UPA00666"/>
<accession>A0A370CIU0</accession>
<dbReference type="GO" id="GO:0005886">
    <property type="term" value="C:plasma membrane"/>
    <property type="evidence" value="ECO:0007669"/>
    <property type="project" value="UniProtKB-SubCell"/>
</dbReference>
<dbReference type="AlphaFoldDB" id="A0A370CIU0"/>
<protein>
    <recommendedName>
        <fullName evidence="9">Apolipoprotein N-acyltransferase</fullName>
        <shortName evidence="9">ALP N-acyltransferase</shortName>
        <ecNumber evidence="9">2.3.1.269</ecNumber>
    </recommendedName>
</protein>
<dbReference type="EC" id="2.3.1.269" evidence="9"/>
<evidence type="ECO:0000259" key="10">
    <source>
        <dbReference type="PROSITE" id="PS50263"/>
    </source>
</evidence>
<comment type="function">
    <text evidence="9">Catalyzes the phospholipid dependent N-acylation of the N-terminal cysteine of apolipoprotein, the last step in lipoprotein maturation.</text>
</comment>
<comment type="similarity">
    <text evidence="2 9">Belongs to the CN hydrolase family. Apolipoprotein N-acyltransferase subfamily.</text>
</comment>
<evidence type="ECO:0000256" key="5">
    <source>
        <dbReference type="ARBA" id="ARBA00022692"/>
    </source>
</evidence>
<feature type="domain" description="CN hydrolase" evidence="10">
    <location>
        <begin position="249"/>
        <end position="486"/>
    </location>
</feature>
<evidence type="ECO:0000313" key="12">
    <source>
        <dbReference type="Proteomes" id="UP000226429"/>
    </source>
</evidence>
<gene>
    <name evidence="9 11" type="primary">lnt</name>
    <name evidence="11" type="ORF">CFE62_004430</name>
</gene>
<organism evidence="11 12">
    <name type="scientific">Candidatus Aquirickettsiella gammari</name>
    <dbReference type="NCBI Taxonomy" id="2016198"/>
    <lineage>
        <taxon>Bacteria</taxon>
        <taxon>Pseudomonadati</taxon>
        <taxon>Pseudomonadota</taxon>
        <taxon>Gammaproteobacteria</taxon>
        <taxon>Legionellales</taxon>
        <taxon>Coxiellaceae</taxon>
        <taxon>Candidatus Aquirickettsiella</taxon>
    </lineage>
</organism>
<dbReference type="Proteomes" id="UP000226429">
    <property type="component" value="Unassembled WGS sequence"/>
</dbReference>
<comment type="subcellular location">
    <subcellularLocation>
        <location evidence="1 9">Cell membrane</location>
        <topology evidence="1 9">Multi-pass membrane protein</topology>
    </subcellularLocation>
</comment>
<evidence type="ECO:0000313" key="11">
    <source>
        <dbReference type="EMBL" id="RDH40354.1"/>
    </source>
</evidence>
<dbReference type="PROSITE" id="PS50263">
    <property type="entry name" value="CN_HYDROLASE"/>
    <property type="match status" value="1"/>
</dbReference>
<dbReference type="EMBL" id="NMOS02000010">
    <property type="protein sequence ID" value="RDH40354.1"/>
    <property type="molecule type" value="Genomic_DNA"/>
</dbReference>
<dbReference type="InterPro" id="IPR004563">
    <property type="entry name" value="Apolipo_AcylTrfase"/>
</dbReference>
<dbReference type="GO" id="GO:0016410">
    <property type="term" value="F:N-acyltransferase activity"/>
    <property type="evidence" value="ECO:0007669"/>
    <property type="project" value="UniProtKB-UniRule"/>
</dbReference>
<feature type="transmembrane region" description="Helical" evidence="9">
    <location>
        <begin position="493"/>
        <end position="515"/>
    </location>
</feature>
<feature type="transmembrane region" description="Helical" evidence="9">
    <location>
        <begin position="94"/>
        <end position="117"/>
    </location>
</feature>
<keyword evidence="7 9" id="KW-0472">Membrane</keyword>
<dbReference type="Pfam" id="PF20154">
    <property type="entry name" value="LNT_N"/>
    <property type="match status" value="1"/>
</dbReference>
<dbReference type="HAMAP" id="MF_01148">
    <property type="entry name" value="Lnt"/>
    <property type="match status" value="1"/>
</dbReference>
<keyword evidence="3 9" id="KW-1003">Cell membrane</keyword>
<keyword evidence="4 9" id="KW-0808">Transferase</keyword>
<name>A0A370CIU0_9COXI</name>
<feature type="transmembrane region" description="Helical" evidence="9">
    <location>
        <begin position="61"/>
        <end position="82"/>
    </location>
</feature>
<dbReference type="SUPFAM" id="SSF56317">
    <property type="entry name" value="Carbon-nitrogen hydrolase"/>
    <property type="match status" value="1"/>
</dbReference>
<evidence type="ECO:0000256" key="6">
    <source>
        <dbReference type="ARBA" id="ARBA00022989"/>
    </source>
</evidence>
<reference evidence="11 12" key="1">
    <citation type="journal article" date="2017" name="Int. J. Syst. Evol. Microbiol.">
        <title>Aquarickettsiella crustaci n. gen. n. sp. (Gammaproteobacteria: Legionellales: Coxiellaceae); a bacterial pathogen of the freshwater crustacean: Gammarus fossarum (Malacostraca: Amphipoda).</title>
        <authorList>
            <person name="Bojko J."/>
            <person name="Dunn A.M."/>
            <person name="Stebbing P.D."/>
            <person name="Van Aerle R."/>
            <person name="Bacela-Spychalska K."/>
            <person name="Bean T.P."/>
            <person name="Stentiford G.D."/>
        </authorList>
    </citation>
    <scope>NUCLEOTIDE SEQUENCE [LARGE SCALE GENOMIC DNA]</scope>
    <source>
        <strain evidence="11">RA15029</strain>
    </source>
</reference>
<evidence type="ECO:0000256" key="3">
    <source>
        <dbReference type="ARBA" id="ARBA00022475"/>
    </source>
</evidence>
<dbReference type="CDD" id="cd07571">
    <property type="entry name" value="ALP_N-acyl_transferase"/>
    <property type="match status" value="1"/>
</dbReference>
<dbReference type="InterPro" id="IPR045378">
    <property type="entry name" value="LNT_N"/>
</dbReference>
<dbReference type="Pfam" id="PF00795">
    <property type="entry name" value="CN_hydrolase"/>
    <property type="match status" value="1"/>
</dbReference>
<evidence type="ECO:0000256" key="1">
    <source>
        <dbReference type="ARBA" id="ARBA00004651"/>
    </source>
</evidence>
<sequence length="522" mass="59016">MRFNPLRYVEKNLMSYCKEISALLAGGLLAFAFAPMAIYPLAIFSPALLLLLWLNSSAERAFVLGLLFGIGFYGIGVSWVFISIHEFAHTSLFLALLITGLFVFILALFIAIQAYLLNRFFPDNNLIKLYLIFPSSWVFTEWLRSWILTGFPWLLLGTSQVSGPLRGYVPILGLFGLSFLISLSASLFLSLFCPFLNKRFNCQLSLIKNPRLRFLFPLLGLIILWTSGYALSFVHWTKLVGKPIQVSLIQANIPQQIKWEPQYLQASLIHYQQLTQSHWNSRLIIWPEAAIPLLQEKAGYFLKQLNKQARQHKTTIITGIPIEKDFQYYNAMIALGLDQASYYKQRLVIFGEYLPWWLIWAHGLLNLLDIPMSSFSPGPKHQALFRVANLNLGPFICYEIAYPSLVRQALKAKAELLLTINDDAWFGHSFALAQHLQIGQFQALATGRYLAFLSNTGMTAIVTPQGKLAGKLPAFETGVLTAAVFKTSGMTPWVYLGDDPIIIFLVGLCILCYAYQRCQNKA</sequence>
<feature type="transmembrane region" description="Helical" evidence="9">
    <location>
        <begin position="214"/>
        <end position="236"/>
    </location>
</feature>
<comment type="pathway">
    <text evidence="9">Protein modification; lipoprotein biosynthesis (N-acyl transfer).</text>
</comment>
<feature type="transmembrane region" description="Helical" evidence="9">
    <location>
        <begin position="167"/>
        <end position="193"/>
    </location>
</feature>
<dbReference type="InterPro" id="IPR003010">
    <property type="entry name" value="C-N_Hydrolase"/>
</dbReference>
<dbReference type="InterPro" id="IPR036526">
    <property type="entry name" value="C-N_Hydrolase_sf"/>
</dbReference>
<dbReference type="GO" id="GO:0042158">
    <property type="term" value="P:lipoprotein biosynthetic process"/>
    <property type="evidence" value="ECO:0007669"/>
    <property type="project" value="UniProtKB-UniRule"/>
</dbReference>
<proteinExistence type="inferred from homology"/>
<keyword evidence="8 9" id="KW-0012">Acyltransferase</keyword>